<proteinExistence type="predicted"/>
<keyword evidence="1" id="KW-0285">Flavoprotein</keyword>
<feature type="domain" description="Flavodoxin-like" evidence="4">
    <location>
        <begin position="72"/>
        <end position="215"/>
    </location>
</feature>
<dbReference type="EMBL" id="JANIBC010000024">
    <property type="protein sequence ID" value="MCQ8186625.1"/>
    <property type="molecule type" value="Genomic_DNA"/>
</dbReference>
<dbReference type="PROSITE" id="PS50902">
    <property type="entry name" value="FLAVODOXIN_LIKE"/>
    <property type="match status" value="1"/>
</dbReference>
<dbReference type="SUPFAM" id="SSF52218">
    <property type="entry name" value="Flavoproteins"/>
    <property type="match status" value="1"/>
</dbReference>
<organism evidence="5 6">
    <name type="scientific">Parvularcula maris</name>
    <dbReference type="NCBI Taxonomy" id="2965077"/>
    <lineage>
        <taxon>Bacteria</taxon>
        <taxon>Pseudomonadati</taxon>
        <taxon>Pseudomonadota</taxon>
        <taxon>Alphaproteobacteria</taxon>
        <taxon>Parvularculales</taxon>
        <taxon>Parvularculaceae</taxon>
        <taxon>Parvularcula</taxon>
    </lineage>
</organism>
<gene>
    <name evidence="5" type="ORF">NOG11_14680</name>
</gene>
<comment type="caution">
    <text evidence="5">The sequence shown here is derived from an EMBL/GenBank/DDBJ whole genome shotgun (WGS) entry which is preliminary data.</text>
</comment>
<dbReference type="RefSeq" id="WP_256620563.1">
    <property type="nucleotide sequence ID" value="NZ_JANIBC010000024.1"/>
</dbReference>
<dbReference type="InterPro" id="IPR008254">
    <property type="entry name" value="Flavodoxin/NO_synth"/>
</dbReference>
<keyword evidence="6" id="KW-1185">Reference proteome</keyword>
<dbReference type="InterPro" id="IPR006311">
    <property type="entry name" value="TAT_signal"/>
</dbReference>
<reference evidence="5" key="1">
    <citation type="submission" date="2022-07" db="EMBL/GenBank/DDBJ databases">
        <title>Parvularcula maris sp. nov., an algicidal bacterium isolated from seawater.</title>
        <authorList>
            <person name="Li F."/>
        </authorList>
    </citation>
    <scope>NUCLEOTIDE SEQUENCE</scope>
    <source>
        <strain evidence="5">BGMRC 0090</strain>
    </source>
</reference>
<evidence type="ECO:0000256" key="2">
    <source>
        <dbReference type="ARBA" id="ARBA00022643"/>
    </source>
</evidence>
<name>A0A9X2LBF2_9PROT</name>
<dbReference type="PROSITE" id="PS51318">
    <property type="entry name" value="TAT"/>
    <property type="match status" value="1"/>
</dbReference>
<evidence type="ECO:0000313" key="5">
    <source>
        <dbReference type="EMBL" id="MCQ8186625.1"/>
    </source>
</evidence>
<dbReference type="InterPro" id="IPR029039">
    <property type="entry name" value="Flavoprotein-like_sf"/>
</dbReference>
<evidence type="ECO:0000313" key="6">
    <source>
        <dbReference type="Proteomes" id="UP001142610"/>
    </source>
</evidence>
<dbReference type="GO" id="GO:0010181">
    <property type="term" value="F:FMN binding"/>
    <property type="evidence" value="ECO:0007669"/>
    <property type="project" value="InterPro"/>
</dbReference>
<evidence type="ECO:0000256" key="3">
    <source>
        <dbReference type="SAM" id="MobiDB-lite"/>
    </source>
</evidence>
<dbReference type="AlphaFoldDB" id="A0A9X2LBF2"/>
<feature type="region of interest" description="Disordered" evidence="3">
    <location>
        <begin position="278"/>
        <end position="311"/>
    </location>
</feature>
<dbReference type="Proteomes" id="UP001142610">
    <property type="component" value="Unassembled WGS sequence"/>
</dbReference>
<dbReference type="Gene3D" id="3.40.50.360">
    <property type="match status" value="1"/>
</dbReference>
<keyword evidence="2" id="KW-0288">FMN</keyword>
<accession>A0A9X2LBF2</accession>
<sequence>MADDSNDPTAKRILELLEQEVVASGDDEETRALVDRTRRRFLSGSVAGAAAAGLAGTAVAGGVQEAPTKPRIMVVYTTDTNSTRRVAERVIAGVDTVATAEPRLLQTGREVSRDDMLSCDGLIIGTPVRHRNMHHRIKIFVEEVIEQLWLDDAMVGMVGGTFSVGGGYGDAGAGAEQCQLGLLAAMAANGMIMVPLPKATPGADHACCHWGPAVRTGGPKMEAIWPTVSALDCAYHHGANVARVTAQIKASPAPLFASGNVSPSKELLKLFQAGGTTMETADEVPARDSNPAFRQTTHPDYPSGDGFKSGK</sequence>
<evidence type="ECO:0000259" key="4">
    <source>
        <dbReference type="PROSITE" id="PS50902"/>
    </source>
</evidence>
<protein>
    <recommendedName>
        <fullName evidence="4">Flavodoxin-like domain-containing protein</fullName>
    </recommendedName>
</protein>
<evidence type="ECO:0000256" key="1">
    <source>
        <dbReference type="ARBA" id="ARBA00022630"/>
    </source>
</evidence>